<dbReference type="GO" id="GO:0003677">
    <property type="term" value="F:DNA binding"/>
    <property type="evidence" value="ECO:0007669"/>
    <property type="project" value="TreeGrafter"/>
</dbReference>
<dbReference type="AlphaFoldDB" id="A0A382E054"/>
<dbReference type="Gene3D" id="3.40.50.150">
    <property type="entry name" value="Vaccinia Virus protein VP39"/>
    <property type="match status" value="1"/>
</dbReference>
<proteinExistence type="predicted"/>
<dbReference type="Gene3D" id="3.90.120.10">
    <property type="entry name" value="DNA Methylase, subunit A, domain 2"/>
    <property type="match status" value="1"/>
</dbReference>
<dbReference type="EC" id="2.1.1.37" evidence="1"/>
<dbReference type="InterPro" id="IPR001525">
    <property type="entry name" value="C5_MeTfrase"/>
</dbReference>
<dbReference type="PROSITE" id="PS51679">
    <property type="entry name" value="SAM_MT_C5"/>
    <property type="match status" value="1"/>
</dbReference>
<dbReference type="SUPFAM" id="SSF53335">
    <property type="entry name" value="S-adenosyl-L-methionine-dependent methyltransferases"/>
    <property type="match status" value="1"/>
</dbReference>
<keyword evidence="2" id="KW-0489">Methyltransferase</keyword>
<keyword evidence="4" id="KW-0949">S-adenosyl-L-methionine</keyword>
<organism evidence="5">
    <name type="scientific">marine metagenome</name>
    <dbReference type="NCBI Taxonomy" id="408172"/>
    <lineage>
        <taxon>unclassified sequences</taxon>
        <taxon>metagenomes</taxon>
        <taxon>ecological metagenomes</taxon>
    </lineage>
</organism>
<evidence type="ECO:0000313" key="5">
    <source>
        <dbReference type="EMBL" id="SVB43514.1"/>
    </source>
</evidence>
<dbReference type="GO" id="GO:0005634">
    <property type="term" value="C:nucleus"/>
    <property type="evidence" value="ECO:0007669"/>
    <property type="project" value="TreeGrafter"/>
</dbReference>
<protein>
    <recommendedName>
        <fullName evidence="1">DNA (cytosine-5-)-methyltransferase</fullName>
        <ecNumber evidence="1">2.1.1.37</ecNumber>
    </recommendedName>
</protein>
<dbReference type="Pfam" id="PF00145">
    <property type="entry name" value="DNA_methylase"/>
    <property type="match status" value="1"/>
</dbReference>
<keyword evidence="3" id="KW-0808">Transferase</keyword>
<dbReference type="PANTHER" id="PTHR10629:SF52">
    <property type="entry name" value="DNA (CYTOSINE-5)-METHYLTRANSFERASE 1"/>
    <property type="match status" value="1"/>
</dbReference>
<dbReference type="PROSITE" id="PS00094">
    <property type="entry name" value="C5_MTASE_1"/>
    <property type="match status" value="1"/>
</dbReference>
<dbReference type="NCBIfam" id="TIGR00675">
    <property type="entry name" value="dcm"/>
    <property type="match status" value="1"/>
</dbReference>
<sequence>MSPRNFEKKIKRKRVDFIVGGPPCPTFSTVGGPKINSLLKGGEATLFDDKRNFLFRDFFKYIEHFNPKGFLMENVPNFMTKYDGKIFRQTISRVRELGYHITDERVMVLNSANYGVPQKRKRMFLIGHKKGYRFEYPKITHDEKGENLSKDAKNFVDVKSAISDLPKIKDNPNKIDKMEYSKFKGLSPFQILMRKNNRSTTVRNNFCRLTNERAIKVFSHMKQGSKYDDLPKRVKDILGYRDDIFKDRLKRLSYSEPSWTVVAHLGMDGYMFIHPDEPRTISVREAARLQSFPDDFVFIGNLSETYHMVGNAVPVLMAQKLGKELMKMLKKQRA</sequence>
<name>A0A382E054_9ZZZZ</name>
<evidence type="ECO:0000256" key="2">
    <source>
        <dbReference type="ARBA" id="ARBA00022603"/>
    </source>
</evidence>
<dbReference type="InterPro" id="IPR050390">
    <property type="entry name" value="C5-Methyltransferase"/>
</dbReference>
<dbReference type="EMBL" id="UINC01041774">
    <property type="protein sequence ID" value="SVB43514.1"/>
    <property type="molecule type" value="Genomic_DNA"/>
</dbReference>
<dbReference type="GO" id="GO:0003886">
    <property type="term" value="F:DNA (cytosine-5-)-methyltransferase activity"/>
    <property type="evidence" value="ECO:0007669"/>
    <property type="project" value="UniProtKB-EC"/>
</dbReference>
<dbReference type="InterPro" id="IPR018117">
    <property type="entry name" value="C5_DNA_meth_AS"/>
</dbReference>
<dbReference type="PRINTS" id="PR00105">
    <property type="entry name" value="C5METTRFRASE"/>
</dbReference>
<dbReference type="GO" id="GO:0044027">
    <property type="term" value="P:negative regulation of gene expression via chromosomal CpG island methylation"/>
    <property type="evidence" value="ECO:0007669"/>
    <property type="project" value="TreeGrafter"/>
</dbReference>
<evidence type="ECO:0000256" key="1">
    <source>
        <dbReference type="ARBA" id="ARBA00011975"/>
    </source>
</evidence>
<evidence type="ECO:0000256" key="3">
    <source>
        <dbReference type="ARBA" id="ARBA00022679"/>
    </source>
</evidence>
<evidence type="ECO:0000256" key="4">
    <source>
        <dbReference type="ARBA" id="ARBA00022691"/>
    </source>
</evidence>
<reference evidence="5" key="1">
    <citation type="submission" date="2018-05" db="EMBL/GenBank/DDBJ databases">
        <authorList>
            <person name="Lanie J.A."/>
            <person name="Ng W.-L."/>
            <person name="Kazmierczak K.M."/>
            <person name="Andrzejewski T.M."/>
            <person name="Davidsen T.M."/>
            <person name="Wayne K.J."/>
            <person name="Tettelin H."/>
            <person name="Glass J.I."/>
            <person name="Rusch D."/>
            <person name="Podicherti R."/>
            <person name="Tsui H.-C.T."/>
            <person name="Winkler M.E."/>
        </authorList>
    </citation>
    <scope>NUCLEOTIDE SEQUENCE</scope>
</reference>
<dbReference type="InterPro" id="IPR029063">
    <property type="entry name" value="SAM-dependent_MTases_sf"/>
</dbReference>
<dbReference type="PANTHER" id="PTHR10629">
    <property type="entry name" value="CYTOSINE-SPECIFIC METHYLTRANSFERASE"/>
    <property type="match status" value="1"/>
</dbReference>
<dbReference type="GO" id="GO:0032259">
    <property type="term" value="P:methylation"/>
    <property type="evidence" value="ECO:0007669"/>
    <property type="project" value="UniProtKB-KW"/>
</dbReference>
<gene>
    <name evidence="5" type="ORF">METZ01_LOCUS196368</name>
</gene>
<accession>A0A382E054</accession>